<keyword evidence="3" id="KW-1185">Reference proteome</keyword>
<organism evidence="2 3">
    <name type="scientific">Solea senegalensis</name>
    <name type="common">Senegalese sole</name>
    <dbReference type="NCBI Taxonomy" id="28829"/>
    <lineage>
        <taxon>Eukaryota</taxon>
        <taxon>Metazoa</taxon>
        <taxon>Chordata</taxon>
        <taxon>Craniata</taxon>
        <taxon>Vertebrata</taxon>
        <taxon>Euteleostomi</taxon>
        <taxon>Actinopterygii</taxon>
        <taxon>Neopterygii</taxon>
        <taxon>Teleostei</taxon>
        <taxon>Neoteleostei</taxon>
        <taxon>Acanthomorphata</taxon>
        <taxon>Carangaria</taxon>
        <taxon>Pleuronectiformes</taxon>
        <taxon>Pleuronectoidei</taxon>
        <taxon>Soleidae</taxon>
        <taxon>Solea</taxon>
    </lineage>
</organism>
<dbReference type="EMBL" id="JAGKHQ010000011">
    <property type="protein sequence ID" value="KAG7505162.1"/>
    <property type="molecule type" value="Genomic_DNA"/>
</dbReference>
<evidence type="ECO:0000256" key="1">
    <source>
        <dbReference type="SAM" id="MobiDB-lite"/>
    </source>
</evidence>
<gene>
    <name evidence="2" type="ORF">JOB18_024880</name>
</gene>
<accession>A0AAV6RHW0</accession>
<reference evidence="2 3" key="1">
    <citation type="journal article" date="2021" name="Sci. Rep.">
        <title>Chromosome anchoring in Senegalese sole (Solea senegalensis) reveals sex-associated markers and genome rearrangements in flatfish.</title>
        <authorList>
            <person name="Guerrero-Cozar I."/>
            <person name="Gomez-Garrido J."/>
            <person name="Berbel C."/>
            <person name="Martinez-Blanch J.F."/>
            <person name="Alioto T."/>
            <person name="Claros M.G."/>
            <person name="Gagnaire P.A."/>
            <person name="Manchado M."/>
        </authorList>
    </citation>
    <scope>NUCLEOTIDE SEQUENCE [LARGE SCALE GENOMIC DNA]</scope>
    <source>
        <strain evidence="2">Sse05_10M</strain>
    </source>
</reference>
<name>A0AAV6RHW0_SOLSE</name>
<feature type="region of interest" description="Disordered" evidence="1">
    <location>
        <begin position="16"/>
        <end position="39"/>
    </location>
</feature>
<dbReference type="AlphaFoldDB" id="A0AAV6RHW0"/>
<feature type="compositionally biased region" description="Basic and acidic residues" evidence="1">
    <location>
        <begin position="17"/>
        <end position="32"/>
    </location>
</feature>
<dbReference type="Proteomes" id="UP000693946">
    <property type="component" value="Linkage Group LG19"/>
</dbReference>
<evidence type="ECO:0000313" key="3">
    <source>
        <dbReference type="Proteomes" id="UP000693946"/>
    </source>
</evidence>
<comment type="caution">
    <text evidence="2">The sequence shown here is derived from an EMBL/GenBank/DDBJ whole genome shotgun (WGS) entry which is preliminary data.</text>
</comment>
<proteinExistence type="predicted"/>
<sequence length="102" mass="11453">MSVWLFGERIALQFRGRGGEKKKNEGTKQMEREDPDTQNMEISCLWSSARIVPCPEMILFPSPPDQFSPLLPVQVLPSTIVILSKLSPFTFLKPCNPSSNTS</sequence>
<protein>
    <submittedName>
        <fullName evidence="2">Uncharacterized protein</fullName>
    </submittedName>
</protein>
<evidence type="ECO:0000313" key="2">
    <source>
        <dbReference type="EMBL" id="KAG7505162.1"/>
    </source>
</evidence>